<feature type="region of interest" description="Disordered" evidence="1">
    <location>
        <begin position="1"/>
        <end position="20"/>
    </location>
</feature>
<gene>
    <name evidence="2" type="ORF">PYS65_28395</name>
</gene>
<dbReference type="Proteomes" id="UP001216440">
    <property type="component" value="Chromosome"/>
</dbReference>
<name>A0ABY8KEV5_9ACTN</name>
<keyword evidence="3" id="KW-1185">Reference proteome</keyword>
<dbReference type="EMBL" id="CP121682">
    <property type="protein sequence ID" value="WGD45053.1"/>
    <property type="molecule type" value="Genomic_DNA"/>
</dbReference>
<sequence>MSPARVQSAGAGSDGAGSDDPFGAACRIGVDGSRVTAYCHNPYPDTDHVSLHIECLPWWDLDSDSAPVAAGPAQTVRLTGRCWKEVRAVWINHRKAA</sequence>
<feature type="compositionally biased region" description="Low complexity" evidence="1">
    <location>
        <begin position="8"/>
        <end position="20"/>
    </location>
</feature>
<protein>
    <submittedName>
        <fullName evidence="2">Uncharacterized protein</fullName>
    </submittedName>
</protein>
<proteinExistence type="predicted"/>
<accession>A0ABY8KEV5</accession>
<evidence type="ECO:0000256" key="1">
    <source>
        <dbReference type="SAM" id="MobiDB-lite"/>
    </source>
</evidence>
<reference evidence="2 3" key="1">
    <citation type="submission" date="2023-03" db="EMBL/GenBank/DDBJ databases">
        <authorList>
            <person name="Mo P."/>
        </authorList>
    </citation>
    <scope>NUCLEOTIDE SEQUENCE [LARGE SCALE GENOMIC DNA]</scope>
    <source>
        <strain evidence="2 3">HUAS 5</strain>
    </source>
</reference>
<organism evidence="2 3">
    <name type="scientific">Streptomyces cathayae</name>
    <dbReference type="NCBI Taxonomy" id="3031124"/>
    <lineage>
        <taxon>Bacteria</taxon>
        <taxon>Bacillati</taxon>
        <taxon>Actinomycetota</taxon>
        <taxon>Actinomycetes</taxon>
        <taxon>Kitasatosporales</taxon>
        <taxon>Streptomycetaceae</taxon>
        <taxon>Streptomyces</taxon>
    </lineage>
</organism>
<evidence type="ECO:0000313" key="3">
    <source>
        <dbReference type="Proteomes" id="UP001216440"/>
    </source>
</evidence>
<evidence type="ECO:0000313" key="2">
    <source>
        <dbReference type="EMBL" id="WGD45053.1"/>
    </source>
</evidence>